<evidence type="ECO:0000313" key="12">
    <source>
        <dbReference type="Proteomes" id="UP000481087"/>
    </source>
</evidence>
<evidence type="ECO:0000256" key="1">
    <source>
        <dbReference type="ARBA" id="ARBA00004635"/>
    </source>
</evidence>
<feature type="signal peptide" evidence="8">
    <location>
        <begin position="1"/>
        <end position="22"/>
    </location>
</feature>
<dbReference type="EMBL" id="WTUZ01000005">
    <property type="protein sequence ID" value="MZQ80987.1"/>
    <property type="molecule type" value="Genomic_DNA"/>
</dbReference>
<feature type="domain" description="Spore germination GerAC-like C-terminal" evidence="9">
    <location>
        <begin position="197"/>
        <end position="355"/>
    </location>
</feature>
<dbReference type="PANTHER" id="PTHR35789">
    <property type="entry name" value="SPORE GERMINATION PROTEIN B3"/>
    <property type="match status" value="1"/>
</dbReference>
<evidence type="ECO:0000256" key="5">
    <source>
        <dbReference type="ARBA" id="ARBA00023136"/>
    </source>
</evidence>
<dbReference type="AlphaFoldDB" id="A0A6L8USS5"/>
<keyword evidence="5" id="KW-0472">Membrane</keyword>
<keyword evidence="3" id="KW-0309">Germination</keyword>
<sequence>MNRCLFLLLVTCLLLTACVKQQIIDRITLFIVCAFDDATNNQIEFTIAAPKVLSKKPDSISNQLLSKVAHTSVNIKEIMDFQLTRPINPGKLSVILFGKDLAEKGLVKEIDVALRDAQASRRMFLAVVDGDAKTMLRANFSPDEEKGMFLFNLLNSNTRSGLLLKQNLHEFEYALSSKGMDPFLPLLKLENDHVIISGLALFKDDKYVRSINEKEMGLMKLLKKNANQVSCEVKLDDESYVTVRSSNTKVHYRVSNDKNAENVIINLYMKGEINESRSDYSPSQDLQAIKKGLENEITTTGMQLIDSFKKEGIDPLGLGDFVRSRTRNWNEVEWEEGYRTLNVQLNVAVNLKEMGIKK</sequence>
<dbReference type="Pfam" id="PF25198">
    <property type="entry name" value="Spore_GerAC_N"/>
    <property type="match status" value="1"/>
</dbReference>
<comment type="subcellular location">
    <subcellularLocation>
        <location evidence="1">Membrane</location>
        <topology evidence="1">Lipid-anchor</topology>
    </subcellularLocation>
</comment>
<evidence type="ECO:0000256" key="8">
    <source>
        <dbReference type="SAM" id="SignalP"/>
    </source>
</evidence>
<evidence type="ECO:0000256" key="4">
    <source>
        <dbReference type="ARBA" id="ARBA00022729"/>
    </source>
</evidence>
<dbReference type="InterPro" id="IPR038501">
    <property type="entry name" value="Spore_GerAC_C_sf"/>
</dbReference>
<keyword evidence="7" id="KW-0449">Lipoprotein</keyword>
<dbReference type="RefSeq" id="WP_235958813.1">
    <property type="nucleotide sequence ID" value="NZ_WTUZ01000005.1"/>
</dbReference>
<dbReference type="GO" id="GO:0009847">
    <property type="term" value="P:spore germination"/>
    <property type="evidence" value="ECO:0007669"/>
    <property type="project" value="InterPro"/>
</dbReference>
<evidence type="ECO:0000256" key="2">
    <source>
        <dbReference type="ARBA" id="ARBA00007886"/>
    </source>
</evidence>
<keyword evidence="4 8" id="KW-0732">Signal</keyword>
<dbReference type="InterPro" id="IPR046953">
    <property type="entry name" value="Spore_GerAC-like_C"/>
</dbReference>
<dbReference type="Gene3D" id="3.30.300.210">
    <property type="entry name" value="Nutrient germinant receptor protein C, domain 3"/>
    <property type="match status" value="1"/>
</dbReference>
<evidence type="ECO:0000259" key="10">
    <source>
        <dbReference type="Pfam" id="PF25198"/>
    </source>
</evidence>
<dbReference type="InterPro" id="IPR057336">
    <property type="entry name" value="GerAC_N"/>
</dbReference>
<dbReference type="GO" id="GO:0016020">
    <property type="term" value="C:membrane"/>
    <property type="evidence" value="ECO:0007669"/>
    <property type="project" value="UniProtKB-SubCell"/>
</dbReference>
<feature type="chain" id="PRO_5039103884" evidence="8">
    <location>
        <begin position="23"/>
        <end position="358"/>
    </location>
</feature>
<proteinExistence type="inferred from homology"/>
<evidence type="ECO:0000256" key="7">
    <source>
        <dbReference type="ARBA" id="ARBA00023288"/>
    </source>
</evidence>
<name>A0A6L8USS5_9BACL</name>
<dbReference type="PANTHER" id="PTHR35789:SF1">
    <property type="entry name" value="SPORE GERMINATION PROTEIN B3"/>
    <property type="match status" value="1"/>
</dbReference>
<comment type="caution">
    <text evidence="11">The sequence shown here is derived from an EMBL/GenBank/DDBJ whole genome shotgun (WGS) entry which is preliminary data.</text>
</comment>
<comment type="similarity">
    <text evidence="2">Belongs to the GerABKC lipoprotein family.</text>
</comment>
<evidence type="ECO:0000256" key="6">
    <source>
        <dbReference type="ARBA" id="ARBA00023139"/>
    </source>
</evidence>
<accession>A0A6L8USS5</accession>
<feature type="domain" description="Spore germination protein N-terminal" evidence="10">
    <location>
        <begin position="21"/>
        <end position="188"/>
    </location>
</feature>
<evidence type="ECO:0000313" key="11">
    <source>
        <dbReference type="EMBL" id="MZQ80987.1"/>
    </source>
</evidence>
<dbReference type="PROSITE" id="PS51257">
    <property type="entry name" value="PROKAR_LIPOPROTEIN"/>
    <property type="match status" value="1"/>
</dbReference>
<protein>
    <submittedName>
        <fullName evidence="11">Ger(X)C family spore germination protein</fullName>
    </submittedName>
</protein>
<organism evidence="11 12">
    <name type="scientific">Paenibacillus silvestris</name>
    <dbReference type="NCBI Taxonomy" id="2606219"/>
    <lineage>
        <taxon>Bacteria</taxon>
        <taxon>Bacillati</taxon>
        <taxon>Bacillota</taxon>
        <taxon>Bacilli</taxon>
        <taxon>Bacillales</taxon>
        <taxon>Paenibacillaceae</taxon>
        <taxon>Paenibacillus</taxon>
    </lineage>
</organism>
<dbReference type="Pfam" id="PF05504">
    <property type="entry name" value="Spore_GerAC"/>
    <property type="match status" value="1"/>
</dbReference>
<evidence type="ECO:0000256" key="3">
    <source>
        <dbReference type="ARBA" id="ARBA00022544"/>
    </source>
</evidence>
<dbReference type="Proteomes" id="UP000481087">
    <property type="component" value="Unassembled WGS sequence"/>
</dbReference>
<keyword evidence="6" id="KW-0564">Palmitate</keyword>
<dbReference type="InterPro" id="IPR008844">
    <property type="entry name" value="Spore_GerAC-like"/>
</dbReference>
<keyword evidence="12" id="KW-1185">Reference proteome</keyword>
<evidence type="ECO:0000259" key="9">
    <source>
        <dbReference type="Pfam" id="PF05504"/>
    </source>
</evidence>
<reference evidence="11 12" key="1">
    <citation type="submission" date="2019-12" db="EMBL/GenBank/DDBJ databases">
        <title>Paenibacillus sp. nov. sp. isolated from soil.</title>
        <authorList>
            <person name="Kim J."/>
            <person name="Jeong S.E."/>
            <person name="Jung H.S."/>
            <person name="Jeon C.O."/>
        </authorList>
    </citation>
    <scope>NUCLEOTIDE SEQUENCE [LARGE SCALE GENOMIC DNA]</scope>
    <source>
        <strain evidence="11 12">5J-6</strain>
    </source>
</reference>
<gene>
    <name evidence="11" type="ORF">GQF01_02390</name>
</gene>
<dbReference type="NCBIfam" id="TIGR02887">
    <property type="entry name" value="spore_ger_x_C"/>
    <property type="match status" value="1"/>
</dbReference>